<feature type="compositionally biased region" description="Low complexity" evidence="2">
    <location>
        <begin position="72"/>
        <end position="86"/>
    </location>
</feature>
<gene>
    <name evidence="3" type="ORF">CYMTET_55374</name>
</gene>
<feature type="coiled-coil region" evidence="1">
    <location>
        <begin position="214"/>
        <end position="255"/>
    </location>
</feature>
<dbReference type="Proteomes" id="UP001190700">
    <property type="component" value="Unassembled WGS sequence"/>
</dbReference>
<reference evidence="3 4" key="1">
    <citation type="journal article" date="2015" name="Genome Biol. Evol.">
        <title>Comparative Genomics of a Bacterivorous Green Alga Reveals Evolutionary Causalities and Consequences of Phago-Mixotrophic Mode of Nutrition.</title>
        <authorList>
            <person name="Burns J.A."/>
            <person name="Paasch A."/>
            <person name="Narechania A."/>
            <person name="Kim E."/>
        </authorList>
    </citation>
    <scope>NUCLEOTIDE SEQUENCE [LARGE SCALE GENOMIC DNA]</scope>
    <source>
        <strain evidence="3 4">PLY_AMNH</strain>
    </source>
</reference>
<feature type="region of interest" description="Disordered" evidence="2">
    <location>
        <begin position="70"/>
        <end position="96"/>
    </location>
</feature>
<comment type="caution">
    <text evidence="3">The sequence shown here is derived from an EMBL/GenBank/DDBJ whole genome shotgun (WGS) entry which is preliminary data.</text>
</comment>
<evidence type="ECO:0000256" key="1">
    <source>
        <dbReference type="SAM" id="Coils"/>
    </source>
</evidence>
<name>A0AAE0EN28_9CHLO</name>
<organism evidence="3 4">
    <name type="scientific">Cymbomonas tetramitiformis</name>
    <dbReference type="NCBI Taxonomy" id="36881"/>
    <lineage>
        <taxon>Eukaryota</taxon>
        <taxon>Viridiplantae</taxon>
        <taxon>Chlorophyta</taxon>
        <taxon>Pyramimonadophyceae</taxon>
        <taxon>Pyramimonadales</taxon>
        <taxon>Pyramimonadaceae</taxon>
        <taxon>Cymbomonas</taxon>
    </lineage>
</organism>
<evidence type="ECO:0000313" key="3">
    <source>
        <dbReference type="EMBL" id="KAK3234366.1"/>
    </source>
</evidence>
<feature type="coiled-coil region" evidence="1">
    <location>
        <begin position="312"/>
        <end position="339"/>
    </location>
</feature>
<dbReference type="AlphaFoldDB" id="A0AAE0EN28"/>
<keyword evidence="4" id="KW-1185">Reference proteome</keyword>
<evidence type="ECO:0000256" key="2">
    <source>
        <dbReference type="SAM" id="MobiDB-lite"/>
    </source>
</evidence>
<proteinExistence type="predicted"/>
<evidence type="ECO:0000313" key="4">
    <source>
        <dbReference type="Proteomes" id="UP001190700"/>
    </source>
</evidence>
<sequence length="473" mass="52974">MTTVDSSPSPPMPVELTNMTRAQLIERLSEYKAENKLLGGIATELKREMLEQQRGRKAAEDRIAELKEEGECAGSAAAEASDAAARSRGHVSELEKSKRDAELVALDLQEEARTLQRRVHVVEQAHQITHKHLDETRHHRAALERRLAEAERKVAEKRRAAEHLEEHKLQVVRLEAKLQDVCEEKARSASEHEAALGAWREEKAQLSDMHAQQLRRLRQELQETTAHSEDGERAREELAARIRQFDNAAQEIEAIRAAAVQRIGVYSVAEETSRHAQQAHARRAESLQKELVNSAARCAHLTHACAQACAERSEACAQLAAAEDALRVARAEILQLRQVAEHGQMTCASESSKEMGTSGGRELRLAAAEAQHLEAQTRNLLRVARDAQTQLMRNLQAELRRTHELEQLRLQDAQELHRVESRVCCLTEEISHLRDALVHAHKQLCPIVDAPSLIFPATVACNMTPLKGLDVYT</sequence>
<accession>A0AAE0EN28</accession>
<keyword evidence="1" id="KW-0175">Coiled coil</keyword>
<protein>
    <submittedName>
        <fullName evidence="3">Uncharacterized protein</fullName>
    </submittedName>
</protein>
<dbReference type="EMBL" id="LGRX02035501">
    <property type="protein sequence ID" value="KAK3234366.1"/>
    <property type="molecule type" value="Genomic_DNA"/>
</dbReference>